<evidence type="ECO:0000256" key="1">
    <source>
        <dbReference type="SAM" id="Phobius"/>
    </source>
</evidence>
<protein>
    <submittedName>
        <fullName evidence="2">FeoB-associated Cys-rich membrane protein</fullName>
    </submittedName>
</protein>
<dbReference type="AlphaFoldDB" id="A0A9D9IC91"/>
<keyword evidence="1" id="KW-1133">Transmembrane helix</keyword>
<dbReference type="Proteomes" id="UP000810292">
    <property type="component" value="Unassembled WGS sequence"/>
</dbReference>
<keyword evidence="1" id="KW-0472">Membrane</keyword>
<name>A0A9D9IC91_9SPIO</name>
<evidence type="ECO:0000313" key="3">
    <source>
        <dbReference type="Proteomes" id="UP000810292"/>
    </source>
</evidence>
<reference evidence="2" key="2">
    <citation type="journal article" date="2021" name="PeerJ">
        <title>Extensive microbial diversity within the chicken gut microbiome revealed by metagenomics and culture.</title>
        <authorList>
            <person name="Gilroy R."/>
            <person name="Ravi A."/>
            <person name="Getino M."/>
            <person name="Pursley I."/>
            <person name="Horton D.L."/>
            <person name="Alikhan N.F."/>
            <person name="Baker D."/>
            <person name="Gharbi K."/>
            <person name="Hall N."/>
            <person name="Watson M."/>
            <person name="Adriaenssens E.M."/>
            <person name="Foster-Nyarko E."/>
            <person name="Jarju S."/>
            <person name="Secka A."/>
            <person name="Antonio M."/>
            <person name="Oren A."/>
            <person name="Chaudhuri R.R."/>
            <person name="La Ragione R."/>
            <person name="Hildebrand F."/>
            <person name="Pallen M.J."/>
        </authorList>
    </citation>
    <scope>NUCLEOTIDE SEQUENCE</scope>
    <source>
        <strain evidence="2">14700</strain>
    </source>
</reference>
<proteinExistence type="predicted"/>
<sequence length="63" mass="6535">MADIVILALILLYSVFVIRGIMRKKKRGGAGCSCGGNCTGCSGCSASAIDSLIRKAVEEKQNG</sequence>
<accession>A0A9D9IC91</accession>
<feature type="transmembrane region" description="Helical" evidence="1">
    <location>
        <begin position="6"/>
        <end position="22"/>
    </location>
</feature>
<dbReference type="EMBL" id="JADIMF010000076">
    <property type="protein sequence ID" value="MBO8469123.1"/>
    <property type="molecule type" value="Genomic_DNA"/>
</dbReference>
<organism evidence="2 3">
    <name type="scientific">Candidatus Ornithospirochaeta stercoravium</name>
    <dbReference type="NCBI Taxonomy" id="2840897"/>
    <lineage>
        <taxon>Bacteria</taxon>
        <taxon>Pseudomonadati</taxon>
        <taxon>Spirochaetota</taxon>
        <taxon>Spirochaetia</taxon>
        <taxon>Spirochaetales</taxon>
        <taxon>Spirochaetaceae</taxon>
        <taxon>Spirochaetaceae incertae sedis</taxon>
        <taxon>Candidatus Ornithospirochaeta</taxon>
    </lineage>
</organism>
<evidence type="ECO:0000313" key="2">
    <source>
        <dbReference type="EMBL" id="MBO8469123.1"/>
    </source>
</evidence>
<keyword evidence="1" id="KW-0812">Transmembrane</keyword>
<comment type="caution">
    <text evidence="2">The sequence shown here is derived from an EMBL/GenBank/DDBJ whole genome shotgun (WGS) entry which is preliminary data.</text>
</comment>
<dbReference type="Pfam" id="PF12669">
    <property type="entry name" value="FeoB_associated"/>
    <property type="match status" value="1"/>
</dbReference>
<reference evidence="2" key="1">
    <citation type="submission" date="2020-10" db="EMBL/GenBank/DDBJ databases">
        <authorList>
            <person name="Gilroy R."/>
        </authorList>
    </citation>
    <scope>NUCLEOTIDE SEQUENCE</scope>
    <source>
        <strain evidence="2">14700</strain>
    </source>
</reference>
<gene>
    <name evidence="2" type="ORF">IAA72_05000</name>
</gene>